<comment type="pathway">
    <text evidence="2">Protein modification; protein ubiquitination.</text>
</comment>
<evidence type="ECO:0000256" key="2">
    <source>
        <dbReference type="ARBA" id="ARBA00004906"/>
    </source>
</evidence>
<keyword evidence="13" id="KW-0175">Coiled coil</keyword>
<dbReference type="SUPFAM" id="SSF57850">
    <property type="entry name" value="RING/U-box"/>
    <property type="match status" value="1"/>
</dbReference>
<evidence type="ECO:0000256" key="13">
    <source>
        <dbReference type="SAM" id="Coils"/>
    </source>
</evidence>
<evidence type="ECO:0000256" key="3">
    <source>
        <dbReference type="ARBA" id="ARBA00012483"/>
    </source>
</evidence>
<dbReference type="PROSITE" id="PS50089">
    <property type="entry name" value="ZF_RING_2"/>
    <property type="match status" value="1"/>
</dbReference>
<dbReference type="AlphaFoldDB" id="A0A3S1B3Y6"/>
<dbReference type="EC" id="2.3.2.27" evidence="3"/>
<dbReference type="SMART" id="SM00184">
    <property type="entry name" value="RING"/>
    <property type="match status" value="1"/>
</dbReference>
<dbReference type="GO" id="GO:0016567">
    <property type="term" value="P:protein ubiquitination"/>
    <property type="evidence" value="ECO:0007669"/>
    <property type="project" value="UniProtKB-UniPathway"/>
</dbReference>
<evidence type="ECO:0000256" key="9">
    <source>
        <dbReference type="ARBA" id="ARBA00022833"/>
    </source>
</evidence>
<feature type="coiled-coil region" evidence="13">
    <location>
        <begin position="156"/>
        <end position="183"/>
    </location>
</feature>
<keyword evidence="7 12" id="KW-0863">Zinc-finger</keyword>
<dbReference type="Gene3D" id="3.30.40.10">
    <property type="entry name" value="Zinc/RING finger domain, C3HC4 (zinc finger)"/>
    <property type="match status" value="2"/>
</dbReference>
<evidence type="ECO:0000256" key="5">
    <source>
        <dbReference type="ARBA" id="ARBA00022679"/>
    </source>
</evidence>
<dbReference type="SUPFAM" id="SSF160088">
    <property type="entry name" value="NRDP1 C-terminal domain-like"/>
    <property type="match status" value="1"/>
</dbReference>
<dbReference type="UniPathway" id="UPA00143"/>
<dbReference type="OrthoDB" id="1630758at2759"/>
<dbReference type="GO" id="GO:0061630">
    <property type="term" value="F:ubiquitin protein ligase activity"/>
    <property type="evidence" value="ECO:0007669"/>
    <property type="project" value="UniProtKB-EC"/>
</dbReference>
<dbReference type="SUPFAM" id="SSF49599">
    <property type="entry name" value="TRAF domain-like"/>
    <property type="match status" value="1"/>
</dbReference>
<dbReference type="InterPro" id="IPR015036">
    <property type="entry name" value="NRDP1"/>
</dbReference>
<dbReference type="InterPro" id="IPR017907">
    <property type="entry name" value="Znf_RING_CS"/>
</dbReference>
<keyword evidence="6" id="KW-0479">Metal-binding</keyword>
<comment type="caution">
    <text evidence="15">The sequence shown here is derived from an EMBL/GenBank/DDBJ whole genome shotgun (WGS) entry which is preliminary data.</text>
</comment>
<proteinExistence type="predicted"/>
<evidence type="ECO:0000256" key="1">
    <source>
        <dbReference type="ARBA" id="ARBA00000900"/>
    </source>
</evidence>
<dbReference type="CDD" id="cd16634">
    <property type="entry name" value="mRING-HC-C3HC3D_Nrdp1"/>
    <property type="match status" value="1"/>
</dbReference>
<evidence type="ECO:0000313" key="16">
    <source>
        <dbReference type="Proteomes" id="UP000271974"/>
    </source>
</evidence>
<feature type="domain" description="RING-type" evidence="14">
    <location>
        <begin position="18"/>
        <end position="57"/>
    </location>
</feature>
<dbReference type="GO" id="GO:0008270">
    <property type="term" value="F:zinc ion binding"/>
    <property type="evidence" value="ECO:0007669"/>
    <property type="project" value="UniProtKB-KW"/>
</dbReference>
<keyword evidence="5" id="KW-0808">Transferase</keyword>
<keyword evidence="8" id="KW-0833">Ubl conjugation pathway</keyword>
<accession>A0A3S1B3Y6</accession>
<dbReference type="InterPro" id="IPR001841">
    <property type="entry name" value="Znf_RING"/>
</dbReference>
<evidence type="ECO:0000256" key="7">
    <source>
        <dbReference type="ARBA" id="ARBA00022771"/>
    </source>
</evidence>
<dbReference type="STRING" id="188477.A0A3S1B3Y6"/>
<dbReference type="SMART" id="SM00504">
    <property type="entry name" value="Ubox"/>
    <property type="match status" value="1"/>
</dbReference>
<dbReference type="PROSITE" id="PS00518">
    <property type="entry name" value="ZF_RING_1"/>
    <property type="match status" value="1"/>
</dbReference>
<comment type="catalytic activity">
    <reaction evidence="1">
        <text>S-ubiquitinyl-[E2 ubiquitin-conjugating enzyme]-L-cysteine + [acceptor protein]-L-lysine = [E2 ubiquitin-conjugating enzyme]-L-cysteine + N(6)-ubiquitinyl-[acceptor protein]-L-lysine.</text>
        <dbReference type="EC" id="2.3.2.27"/>
    </reaction>
</comment>
<evidence type="ECO:0000259" key="14">
    <source>
        <dbReference type="PROSITE" id="PS50089"/>
    </source>
</evidence>
<dbReference type="InterPro" id="IPR037255">
    <property type="entry name" value="NRDP1_C"/>
</dbReference>
<dbReference type="EMBL" id="RQTK01000737">
    <property type="protein sequence ID" value="RUS75495.1"/>
    <property type="molecule type" value="Genomic_DNA"/>
</dbReference>
<dbReference type="PANTHER" id="PTHR10131">
    <property type="entry name" value="TNF RECEPTOR ASSOCIATED FACTOR"/>
    <property type="match status" value="1"/>
</dbReference>
<evidence type="ECO:0000256" key="4">
    <source>
        <dbReference type="ARBA" id="ARBA00015711"/>
    </source>
</evidence>
<evidence type="ECO:0000256" key="8">
    <source>
        <dbReference type="ARBA" id="ARBA00022786"/>
    </source>
</evidence>
<evidence type="ECO:0000256" key="12">
    <source>
        <dbReference type="PROSITE-ProRule" id="PRU00175"/>
    </source>
</evidence>
<keyword evidence="9" id="KW-0862">Zinc</keyword>
<dbReference type="PANTHER" id="PTHR10131:SF157">
    <property type="entry name" value="RECEPTOR-ASSOCIATED FACTOR, PUTATIVE-RELATED"/>
    <property type="match status" value="1"/>
</dbReference>
<evidence type="ECO:0000256" key="10">
    <source>
        <dbReference type="ARBA" id="ARBA00030556"/>
    </source>
</evidence>
<reference evidence="15 16" key="1">
    <citation type="submission" date="2019-01" db="EMBL/GenBank/DDBJ databases">
        <title>A draft genome assembly of the solar-powered sea slug Elysia chlorotica.</title>
        <authorList>
            <person name="Cai H."/>
            <person name="Li Q."/>
            <person name="Fang X."/>
            <person name="Li J."/>
            <person name="Curtis N.E."/>
            <person name="Altenburger A."/>
            <person name="Shibata T."/>
            <person name="Feng M."/>
            <person name="Maeda T."/>
            <person name="Schwartz J.A."/>
            <person name="Shigenobu S."/>
            <person name="Lundholm N."/>
            <person name="Nishiyama T."/>
            <person name="Yang H."/>
            <person name="Hasebe M."/>
            <person name="Li S."/>
            <person name="Pierce S.K."/>
            <person name="Wang J."/>
        </authorList>
    </citation>
    <scope>NUCLEOTIDE SEQUENCE [LARGE SCALE GENOMIC DNA]</scope>
    <source>
        <strain evidence="15">EC2010</strain>
        <tissue evidence="15">Whole organism of an adult</tissue>
    </source>
</reference>
<keyword evidence="16" id="KW-1185">Reference proteome</keyword>
<name>A0A3S1B3Y6_ELYCH</name>
<dbReference type="Proteomes" id="UP000271974">
    <property type="component" value="Unassembled WGS sequence"/>
</dbReference>
<evidence type="ECO:0000256" key="6">
    <source>
        <dbReference type="ARBA" id="ARBA00022723"/>
    </source>
</evidence>
<evidence type="ECO:0000313" key="15">
    <source>
        <dbReference type="EMBL" id="RUS75495.1"/>
    </source>
</evidence>
<dbReference type="InterPro" id="IPR013083">
    <property type="entry name" value="Znf_RING/FYVE/PHD"/>
</dbReference>
<evidence type="ECO:0000256" key="11">
    <source>
        <dbReference type="ARBA" id="ARBA00031762"/>
    </source>
</evidence>
<dbReference type="InterPro" id="IPR003613">
    <property type="entry name" value="Ubox_domain"/>
</dbReference>
<dbReference type="Pfam" id="PF13923">
    <property type="entry name" value="zf-C3HC4_2"/>
    <property type="match status" value="1"/>
</dbReference>
<organism evidence="15 16">
    <name type="scientific">Elysia chlorotica</name>
    <name type="common">Eastern emerald elysia</name>
    <name type="synonym">Sea slug</name>
    <dbReference type="NCBI Taxonomy" id="188477"/>
    <lineage>
        <taxon>Eukaryota</taxon>
        <taxon>Metazoa</taxon>
        <taxon>Spiralia</taxon>
        <taxon>Lophotrochozoa</taxon>
        <taxon>Mollusca</taxon>
        <taxon>Gastropoda</taxon>
        <taxon>Heterobranchia</taxon>
        <taxon>Euthyneura</taxon>
        <taxon>Panpulmonata</taxon>
        <taxon>Sacoglossa</taxon>
        <taxon>Placobranchoidea</taxon>
        <taxon>Plakobranchidae</taxon>
        <taxon>Elysia</taxon>
    </lineage>
</organism>
<protein>
    <recommendedName>
        <fullName evidence="4">E3 ubiquitin-protein ligase NRDP1</fullName>
        <ecNumber evidence="3">2.3.2.27</ecNumber>
    </recommendedName>
    <alternativeName>
        <fullName evidence="10">RING finger protein 41</fullName>
    </alternativeName>
    <alternativeName>
        <fullName evidence="11">RING-type E3 ubiquitin transferase NRDP1</fullName>
    </alternativeName>
</protein>
<sequence>MGFELGRFEGDVDEELICPICSCVLEEPLQAPQCEHAFCAVCIREWLTRQPTCPVDRSAITPNQLKSVPRILRNLLSRLTIRCDNMPFGCPATVKLDSLQSHLQDCEFNPKKPVQCENGCGLIVPKDELNEHNCVKELRNMMSTMQTRFTDMQTESMELKIQLTEQKREIQMLKELLRSMRVSTPRIREIQTTLENEDVIRWVSGLQPARVTRWGGMISTPDAVLQAVIKRALIESGSPSHVVSELMENAHERRWPQGLSTLETRQLNRRQYENYLTKRIPGKQAVVVMSCENQHMPEDLIIEPGLVMIFAHGVE</sequence>
<dbReference type="GO" id="GO:0043122">
    <property type="term" value="P:regulation of canonical NF-kappaB signal transduction"/>
    <property type="evidence" value="ECO:0007669"/>
    <property type="project" value="TreeGrafter"/>
</dbReference>
<dbReference type="Pfam" id="PF08941">
    <property type="entry name" value="USP8_interact"/>
    <property type="match status" value="1"/>
</dbReference>
<gene>
    <name evidence="15" type="ORF">EGW08_016744</name>
</gene>